<dbReference type="Proteomes" id="UP000663829">
    <property type="component" value="Unassembled WGS sequence"/>
</dbReference>
<dbReference type="Gene3D" id="6.20.240.60">
    <property type="match status" value="1"/>
</dbReference>
<evidence type="ECO:0000259" key="1">
    <source>
        <dbReference type="Pfam" id="PF07486"/>
    </source>
</evidence>
<reference evidence="3" key="1">
    <citation type="submission" date="2021-02" db="EMBL/GenBank/DDBJ databases">
        <authorList>
            <person name="Nowell W R."/>
        </authorList>
    </citation>
    <scope>NUCLEOTIDE SEQUENCE</scope>
</reference>
<dbReference type="InterPro" id="IPR011105">
    <property type="entry name" value="Cell_wall_hydrolase_SleB"/>
</dbReference>
<evidence type="ECO:0000313" key="3">
    <source>
        <dbReference type="EMBL" id="CAF1624861.1"/>
    </source>
</evidence>
<dbReference type="EMBL" id="CAJNOK010041770">
    <property type="protein sequence ID" value="CAF1560127.1"/>
    <property type="molecule type" value="Genomic_DNA"/>
</dbReference>
<organism evidence="3 6">
    <name type="scientific">Didymodactylos carnosus</name>
    <dbReference type="NCBI Taxonomy" id="1234261"/>
    <lineage>
        <taxon>Eukaryota</taxon>
        <taxon>Metazoa</taxon>
        <taxon>Spiralia</taxon>
        <taxon>Gnathifera</taxon>
        <taxon>Rotifera</taxon>
        <taxon>Eurotatoria</taxon>
        <taxon>Bdelloidea</taxon>
        <taxon>Philodinida</taxon>
        <taxon>Philodinidae</taxon>
        <taxon>Didymodactylos</taxon>
    </lineage>
</organism>
<dbReference type="EMBL" id="CAJNOQ010041814">
    <property type="protein sequence ID" value="CAF1624861.1"/>
    <property type="molecule type" value="Genomic_DNA"/>
</dbReference>
<dbReference type="Gene3D" id="1.10.10.2520">
    <property type="entry name" value="Cell wall hydrolase SleB, domain 1"/>
    <property type="match status" value="1"/>
</dbReference>
<dbReference type="Proteomes" id="UP000677228">
    <property type="component" value="Unassembled WGS sequence"/>
</dbReference>
<dbReference type="GO" id="GO:0016787">
    <property type="term" value="F:hydrolase activity"/>
    <property type="evidence" value="ECO:0007669"/>
    <property type="project" value="InterPro"/>
</dbReference>
<protein>
    <recommendedName>
        <fullName evidence="1">Cell wall hydrolase SleB domain-containing protein</fullName>
    </recommendedName>
</protein>
<sequence>MTDLSEEDVFYQTIYAEAQGECEEGQKWVAWVIMNRAQLDKDYWGGKSIKDVCLKGGQFECWNDKTRGTGIKIKYQKDYDAIVSRTRPIYLKVENQDPTGGADHYNNPKKESYPPWTKNCTEVKKIGNHQFYKSKSL</sequence>
<evidence type="ECO:0000313" key="5">
    <source>
        <dbReference type="EMBL" id="CAF4518107.1"/>
    </source>
</evidence>
<accession>A0A816CI63</accession>
<proteinExistence type="predicted"/>
<evidence type="ECO:0000313" key="2">
    <source>
        <dbReference type="EMBL" id="CAF1560127.1"/>
    </source>
</evidence>
<evidence type="ECO:0000313" key="6">
    <source>
        <dbReference type="Proteomes" id="UP000663829"/>
    </source>
</evidence>
<dbReference type="AlphaFoldDB" id="A0A816CI63"/>
<dbReference type="EMBL" id="CAJOBC010109240">
    <property type="protein sequence ID" value="CAF4518107.1"/>
    <property type="molecule type" value="Genomic_DNA"/>
</dbReference>
<evidence type="ECO:0000313" key="4">
    <source>
        <dbReference type="EMBL" id="CAF4351809.1"/>
    </source>
</evidence>
<comment type="caution">
    <text evidence="3">The sequence shown here is derived from an EMBL/GenBank/DDBJ whole genome shotgun (WGS) entry which is preliminary data.</text>
</comment>
<gene>
    <name evidence="3" type="ORF">GPM918_LOCUS43970</name>
    <name evidence="2" type="ORF">OVA965_LOCUS39758</name>
    <name evidence="5" type="ORF">SRO942_LOCUS45636</name>
    <name evidence="4" type="ORF">TMI583_LOCUS41113</name>
</gene>
<dbReference type="Pfam" id="PF07486">
    <property type="entry name" value="Hydrolase_2"/>
    <property type="match status" value="1"/>
</dbReference>
<name>A0A816CI63_9BILA</name>
<dbReference type="EMBL" id="CAJOBA010064376">
    <property type="protein sequence ID" value="CAF4351809.1"/>
    <property type="molecule type" value="Genomic_DNA"/>
</dbReference>
<dbReference type="Proteomes" id="UP000682733">
    <property type="component" value="Unassembled WGS sequence"/>
</dbReference>
<keyword evidence="6" id="KW-1185">Reference proteome</keyword>
<dbReference type="Proteomes" id="UP000681722">
    <property type="component" value="Unassembled WGS sequence"/>
</dbReference>
<feature type="domain" description="Cell wall hydrolase SleB" evidence="1">
    <location>
        <begin position="20"/>
        <end position="132"/>
    </location>
</feature>
<dbReference type="InterPro" id="IPR042047">
    <property type="entry name" value="SleB_dom1"/>
</dbReference>
<dbReference type="OrthoDB" id="9983162at2759"/>